<evidence type="ECO:0000256" key="1">
    <source>
        <dbReference type="SAM" id="Phobius"/>
    </source>
</evidence>
<name>A0A2I2FSG8_9EURO</name>
<proteinExistence type="predicted"/>
<feature type="transmembrane region" description="Helical" evidence="1">
    <location>
        <begin position="12"/>
        <end position="34"/>
    </location>
</feature>
<keyword evidence="3" id="KW-1185">Reference proteome</keyword>
<keyword evidence="1" id="KW-0812">Transmembrane</keyword>
<gene>
    <name evidence="2" type="ORF">P170DRAFT_57220</name>
</gene>
<dbReference type="AlphaFoldDB" id="A0A2I2FSG8"/>
<dbReference type="RefSeq" id="XP_024698887.1">
    <property type="nucleotide sequence ID" value="XM_024855277.1"/>
</dbReference>
<accession>A0A2I2FSG8</accession>
<organism evidence="2 3">
    <name type="scientific">Aspergillus steynii IBT 23096</name>
    <dbReference type="NCBI Taxonomy" id="1392250"/>
    <lineage>
        <taxon>Eukaryota</taxon>
        <taxon>Fungi</taxon>
        <taxon>Dikarya</taxon>
        <taxon>Ascomycota</taxon>
        <taxon>Pezizomycotina</taxon>
        <taxon>Eurotiomycetes</taxon>
        <taxon>Eurotiomycetidae</taxon>
        <taxon>Eurotiales</taxon>
        <taxon>Aspergillaceae</taxon>
        <taxon>Aspergillus</taxon>
        <taxon>Aspergillus subgen. Circumdati</taxon>
    </lineage>
</organism>
<keyword evidence="1" id="KW-0472">Membrane</keyword>
<protein>
    <submittedName>
        <fullName evidence="2">Uncharacterized protein</fullName>
    </submittedName>
</protein>
<dbReference type="VEuPathDB" id="FungiDB:P170DRAFT_57220"/>
<evidence type="ECO:0000313" key="3">
    <source>
        <dbReference type="Proteomes" id="UP000234275"/>
    </source>
</evidence>
<reference evidence="2 3" key="1">
    <citation type="submission" date="2016-12" db="EMBL/GenBank/DDBJ databases">
        <title>The genomes of Aspergillus section Nigri reveals drivers in fungal speciation.</title>
        <authorList>
            <consortium name="DOE Joint Genome Institute"/>
            <person name="Vesth T.C."/>
            <person name="Nybo J."/>
            <person name="Theobald S."/>
            <person name="Brandl J."/>
            <person name="Frisvad J.C."/>
            <person name="Nielsen K.F."/>
            <person name="Lyhne E.K."/>
            <person name="Kogle M.E."/>
            <person name="Kuo A."/>
            <person name="Riley R."/>
            <person name="Clum A."/>
            <person name="Nolan M."/>
            <person name="Lipzen A."/>
            <person name="Salamov A."/>
            <person name="Henrissat B."/>
            <person name="Wiebenga A."/>
            <person name="De Vries R.P."/>
            <person name="Grigoriev I.V."/>
            <person name="Mortensen U.H."/>
            <person name="Andersen M.R."/>
            <person name="Baker S.E."/>
        </authorList>
    </citation>
    <scope>NUCLEOTIDE SEQUENCE [LARGE SCALE GENOMIC DNA]</scope>
    <source>
        <strain evidence="2 3">IBT 23096</strain>
    </source>
</reference>
<evidence type="ECO:0000313" key="2">
    <source>
        <dbReference type="EMBL" id="PLB43585.1"/>
    </source>
</evidence>
<comment type="caution">
    <text evidence="2">The sequence shown here is derived from an EMBL/GenBank/DDBJ whole genome shotgun (WGS) entry which is preliminary data.</text>
</comment>
<sequence>MGNLFYSYQCLFGWLFFFFFFFFSSSVWLVLFLISSVSVRFSAPAFPSPGGMRVVVRVTTLEKYCCIGMLIEIIASVYRYI</sequence>
<dbReference type="GeneID" id="36562983"/>
<dbReference type="EMBL" id="MSFO01000010">
    <property type="protein sequence ID" value="PLB43585.1"/>
    <property type="molecule type" value="Genomic_DNA"/>
</dbReference>
<dbReference type="Proteomes" id="UP000234275">
    <property type="component" value="Unassembled WGS sequence"/>
</dbReference>
<keyword evidence="1" id="KW-1133">Transmembrane helix</keyword>